<comment type="similarity">
    <text evidence="1">Belongs to the bacterial solute-binding protein 8 family.</text>
</comment>
<protein>
    <submittedName>
        <fullName evidence="4">ABC transporter substrate-binding protein</fullName>
    </submittedName>
</protein>
<dbReference type="InterPro" id="IPR050902">
    <property type="entry name" value="ABC_Transporter_SBP"/>
</dbReference>
<comment type="caution">
    <text evidence="4">The sequence shown here is derived from an EMBL/GenBank/DDBJ whole genome shotgun (WGS) entry which is preliminary data.</text>
</comment>
<gene>
    <name evidence="4" type="ORF">ACFQE5_03715</name>
</gene>
<evidence type="ECO:0000259" key="3">
    <source>
        <dbReference type="PROSITE" id="PS50983"/>
    </source>
</evidence>
<keyword evidence="5" id="KW-1185">Reference proteome</keyword>
<dbReference type="PANTHER" id="PTHR30535">
    <property type="entry name" value="VITAMIN B12-BINDING PROTEIN"/>
    <property type="match status" value="1"/>
</dbReference>
<sequence length="399" mass="42267">MKRWWRRAAAAIGFVAVLAVPACSAAAPVAERAGAAAAGCISDFDPAADYFPVKSRIEHATNFSLRYERSYQVLTVNQPYPGGASESYVLLKCGAPAPQLPPGLAGAPVIETPVRSLYSESTTQLPLIVDLGVLDVLTGVGNPDYVSGAEVRARIEAGSVVGFAQNQQLNTEQVITEQPDVLLSQGTENPAFPTLRNAGIPVIGWAEYLDSGPLAKAEWIKAMGALTGQEERAAQVFGEIESRYREIAAKAAAAPAVPVVVGNLYQGTWSVPAGGSTTGTLVRDAGGIYSEADNPATGSVQRDFESVYATDGAAAIWLVTQQWQTMADATAADQRYAELPAVKTGQVWNANKRIGPTGGNDFWERGTTHPDEVLADLIAILHPDLVPGHEFVYFQQLGS</sequence>
<feature type="signal peptide" evidence="2">
    <location>
        <begin position="1"/>
        <end position="25"/>
    </location>
</feature>
<evidence type="ECO:0000256" key="2">
    <source>
        <dbReference type="SAM" id="SignalP"/>
    </source>
</evidence>
<evidence type="ECO:0000313" key="5">
    <source>
        <dbReference type="Proteomes" id="UP001596302"/>
    </source>
</evidence>
<dbReference type="EMBL" id="JBHSQW010000009">
    <property type="protein sequence ID" value="MFC5993318.1"/>
    <property type="molecule type" value="Genomic_DNA"/>
</dbReference>
<feature type="chain" id="PRO_5045260278" evidence="2">
    <location>
        <begin position="26"/>
        <end position="399"/>
    </location>
</feature>
<reference evidence="5" key="1">
    <citation type="journal article" date="2019" name="Int. J. Syst. Evol. Microbiol.">
        <title>The Global Catalogue of Microorganisms (GCM) 10K type strain sequencing project: providing services to taxonomists for standard genome sequencing and annotation.</title>
        <authorList>
            <consortium name="The Broad Institute Genomics Platform"/>
            <consortium name="The Broad Institute Genome Sequencing Center for Infectious Disease"/>
            <person name="Wu L."/>
            <person name="Ma J."/>
        </authorList>
    </citation>
    <scope>NUCLEOTIDE SEQUENCE [LARGE SCALE GENOMIC DNA]</scope>
    <source>
        <strain evidence="5">CCM 8391</strain>
    </source>
</reference>
<evidence type="ECO:0000313" key="4">
    <source>
        <dbReference type="EMBL" id="MFC5993318.1"/>
    </source>
</evidence>
<dbReference type="SUPFAM" id="SSF53807">
    <property type="entry name" value="Helical backbone' metal receptor"/>
    <property type="match status" value="1"/>
</dbReference>
<evidence type="ECO:0000256" key="1">
    <source>
        <dbReference type="ARBA" id="ARBA00008814"/>
    </source>
</evidence>
<dbReference type="InterPro" id="IPR002491">
    <property type="entry name" value="ABC_transptr_periplasmic_BD"/>
</dbReference>
<organism evidence="4 5">
    <name type="scientific">Pseudonocardia hispaniensis</name>
    <dbReference type="NCBI Taxonomy" id="904933"/>
    <lineage>
        <taxon>Bacteria</taxon>
        <taxon>Bacillati</taxon>
        <taxon>Actinomycetota</taxon>
        <taxon>Actinomycetes</taxon>
        <taxon>Pseudonocardiales</taxon>
        <taxon>Pseudonocardiaceae</taxon>
        <taxon>Pseudonocardia</taxon>
    </lineage>
</organism>
<dbReference type="PANTHER" id="PTHR30535:SF34">
    <property type="entry name" value="MOLYBDATE-BINDING PROTEIN MOLA"/>
    <property type="match status" value="1"/>
</dbReference>
<dbReference type="Gene3D" id="3.40.50.1980">
    <property type="entry name" value="Nitrogenase molybdenum iron protein domain"/>
    <property type="match status" value="2"/>
</dbReference>
<feature type="domain" description="Fe/B12 periplasmic-binding" evidence="3">
    <location>
        <begin position="116"/>
        <end position="385"/>
    </location>
</feature>
<dbReference type="RefSeq" id="WP_379582763.1">
    <property type="nucleotide sequence ID" value="NZ_JBHSQW010000009.1"/>
</dbReference>
<accession>A0ABW1IXT4</accession>
<name>A0ABW1IXT4_9PSEU</name>
<dbReference type="PROSITE" id="PS50983">
    <property type="entry name" value="FE_B12_PBP"/>
    <property type="match status" value="1"/>
</dbReference>
<proteinExistence type="inferred from homology"/>
<dbReference type="Proteomes" id="UP001596302">
    <property type="component" value="Unassembled WGS sequence"/>
</dbReference>
<dbReference type="Pfam" id="PF01497">
    <property type="entry name" value="Peripla_BP_2"/>
    <property type="match status" value="1"/>
</dbReference>
<keyword evidence="2" id="KW-0732">Signal</keyword>